<dbReference type="SUPFAM" id="SSF53335">
    <property type="entry name" value="S-adenosyl-L-methionine-dependent methyltransferases"/>
    <property type="match status" value="1"/>
</dbReference>
<dbReference type="GO" id="GO:0008757">
    <property type="term" value="F:S-adenosylmethionine-dependent methyltransferase activity"/>
    <property type="evidence" value="ECO:0007669"/>
    <property type="project" value="InterPro"/>
</dbReference>
<dbReference type="PANTHER" id="PTHR42912:SF93">
    <property type="entry name" value="N6-ADENOSINE-METHYLTRANSFERASE TMT1A"/>
    <property type="match status" value="1"/>
</dbReference>
<sequence>MIKTVKKYISRHLFPPQVAEREVVAAYDLWAENYDSQPGNLMLDLDKMLFSKLMVGVDIRDKVVADIGCGTGRHWPGIFKNEPASLAGFDVSPGMLQKLKEKFPAAETYTITDNSFSGISDHNFDVLVSTLTVAHIENLEEALEAWCRITKDEGDIIITDFHPDILAFGGKRTFKHGNKQIAVRNFVHTVNSIKEILLRNGFKAVNEIERKIDESVKHYYTDQNAVLVYEKFKGFPVIYGIHFRRP</sequence>
<keyword evidence="2" id="KW-0830">Ubiquinone</keyword>
<dbReference type="EMBL" id="JACHWX010000002">
    <property type="protein sequence ID" value="MBB3054645.1"/>
    <property type="molecule type" value="Genomic_DNA"/>
</dbReference>
<accession>A0A839S9H5</accession>
<name>A0A839S9H5_9SPHI</name>
<evidence type="ECO:0000313" key="3">
    <source>
        <dbReference type="Proteomes" id="UP000539265"/>
    </source>
</evidence>
<evidence type="ECO:0000259" key="1">
    <source>
        <dbReference type="Pfam" id="PF08241"/>
    </source>
</evidence>
<proteinExistence type="predicted"/>
<dbReference type="RefSeq" id="WP_096356594.1">
    <property type="nucleotide sequence ID" value="NZ_AP017313.1"/>
</dbReference>
<dbReference type="Pfam" id="PF08241">
    <property type="entry name" value="Methyltransf_11"/>
    <property type="match status" value="1"/>
</dbReference>
<evidence type="ECO:0000313" key="2">
    <source>
        <dbReference type="EMBL" id="MBB3054645.1"/>
    </source>
</evidence>
<gene>
    <name evidence="2" type="ORF">FHS11_001055</name>
</gene>
<reference evidence="2" key="1">
    <citation type="submission" date="2020-08" db="EMBL/GenBank/DDBJ databases">
        <title>Genomic Encyclopedia of Type Strains, Phase III (KMG-III): the genomes of soil and plant-associated and newly described type strains.</title>
        <authorList>
            <person name="Whitman W."/>
        </authorList>
    </citation>
    <scope>NUCLEOTIDE SEQUENCE [LARGE SCALE GENOMIC DNA]</scope>
    <source>
        <strain evidence="2">CECT 8628</strain>
    </source>
</reference>
<dbReference type="Gene3D" id="3.40.50.150">
    <property type="entry name" value="Vaccinia Virus protein VP39"/>
    <property type="match status" value="1"/>
</dbReference>
<dbReference type="InterPro" id="IPR029063">
    <property type="entry name" value="SAM-dependent_MTases_sf"/>
</dbReference>
<dbReference type="PANTHER" id="PTHR42912">
    <property type="entry name" value="METHYLTRANSFERASE"/>
    <property type="match status" value="1"/>
</dbReference>
<dbReference type="CDD" id="cd02440">
    <property type="entry name" value="AdoMet_MTases"/>
    <property type="match status" value="1"/>
</dbReference>
<dbReference type="AlphaFoldDB" id="A0A839S9H5"/>
<feature type="domain" description="Methyltransferase type 11" evidence="1">
    <location>
        <begin position="66"/>
        <end position="158"/>
    </location>
</feature>
<dbReference type="InterPro" id="IPR050508">
    <property type="entry name" value="Methyltransf_Superfamily"/>
</dbReference>
<dbReference type="Proteomes" id="UP000539265">
    <property type="component" value="Unassembled WGS sequence"/>
</dbReference>
<protein>
    <submittedName>
        <fullName evidence="2">Ubiquinone/menaquinone biosynthesis C-methylase UbiE</fullName>
    </submittedName>
</protein>
<dbReference type="OrthoDB" id="597202at2"/>
<dbReference type="InterPro" id="IPR013216">
    <property type="entry name" value="Methyltransf_11"/>
</dbReference>
<keyword evidence="3" id="KW-1185">Reference proteome</keyword>
<organism evidence="2 3">
    <name type="scientific">Mucilaginibacter gotjawali</name>
    <dbReference type="NCBI Taxonomy" id="1550579"/>
    <lineage>
        <taxon>Bacteria</taxon>
        <taxon>Pseudomonadati</taxon>
        <taxon>Bacteroidota</taxon>
        <taxon>Sphingobacteriia</taxon>
        <taxon>Sphingobacteriales</taxon>
        <taxon>Sphingobacteriaceae</taxon>
        <taxon>Mucilaginibacter</taxon>
    </lineage>
</organism>
<comment type="caution">
    <text evidence="2">The sequence shown here is derived from an EMBL/GenBank/DDBJ whole genome shotgun (WGS) entry which is preliminary data.</text>
</comment>
<dbReference type="GO" id="GO:0032259">
    <property type="term" value="P:methylation"/>
    <property type="evidence" value="ECO:0007669"/>
    <property type="project" value="UniProtKB-KW"/>
</dbReference>